<evidence type="ECO:0000256" key="1">
    <source>
        <dbReference type="ARBA" id="ARBA00005165"/>
    </source>
</evidence>
<comment type="catalytic activity">
    <reaction evidence="8 9 10">
        <text>2-[(2R,5Z)-2-carboxy-4-methylthiazol-5(2H)-ylidene]ethyl phosphate + 4-amino-2-methyl-5-(diphosphooxymethyl)pyrimidine + 2 H(+) = thiamine phosphate + CO2 + diphosphate</text>
        <dbReference type="Rhea" id="RHEA:47844"/>
        <dbReference type="ChEBI" id="CHEBI:15378"/>
        <dbReference type="ChEBI" id="CHEBI:16526"/>
        <dbReference type="ChEBI" id="CHEBI:33019"/>
        <dbReference type="ChEBI" id="CHEBI:37575"/>
        <dbReference type="ChEBI" id="CHEBI:57841"/>
        <dbReference type="ChEBI" id="CHEBI:62899"/>
        <dbReference type="EC" id="2.5.1.3"/>
    </reaction>
</comment>
<keyword evidence="14" id="KW-1185">Reference proteome</keyword>
<dbReference type="Proteomes" id="UP001500171">
    <property type="component" value="Unassembled WGS sequence"/>
</dbReference>
<feature type="binding site" evidence="9">
    <location>
        <begin position="40"/>
        <end position="44"/>
    </location>
    <ligand>
        <name>4-amino-2-methyl-5-(diphosphooxymethyl)pyrimidine</name>
        <dbReference type="ChEBI" id="CHEBI:57841"/>
    </ligand>
</feature>
<dbReference type="RefSeq" id="WP_345492342.1">
    <property type="nucleotide sequence ID" value="NZ_BAABHY010000006.1"/>
</dbReference>
<organism evidence="13 14">
    <name type="scientific">Orbus sasakiae</name>
    <dbReference type="NCBI Taxonomy" id="1078475"/>
    <lineage>
        <taxon>Bacteria</taxon>
        <taxon>Pseudomonadati</taxon>
        <taxon>Pseudomonadota</taxon>
        <taxon>Gammaproteobacteria</taxon>
        <taxon>Orbales</taxon>
        <taxon>Orbaceae</taxon>
        <taxon>Orbus</taxon>
    </lineage>
</organism>
<dbReference type="EC" id="2.5.1.3" evidence="9"/>
<feature type="domain" description="Thiamine phosphate synthase/TenI" evidence="12">
    <location>
        <begin position="9"/>
        <end position="192"/>
    </location>
</feature>
<comment type="catalytic activity">
    <reaction evidence="6 9 10">
        <text>4-methyl-5-(2-phosphooxyethyl)-thiazole + 4-amino-2-methyl-5-(diphosphooxymethyl)pyrimidine + H(+) = thiamine phosphate + diphosphate</text>
        <dbReference type="Rhea" id="RHEA:22328"/>
        <dbReference type="ChEBI" id="CHEBI:15378"/>
        <dbReference type="ChEBI" id="CHEBI:33019"/>
        <dbReference type="ChEBI" id="CHEBI:37575"/>
        <dbReference type="ChEBI" id="CHEBI:57841"/>
        <dbReference type="ChEBI" id="CHEBI:58296"/>
        <dbReference type="EC" id="2.5.1.3"/>
    </reaction>
</comment>
<dbReference type="InterPro" id="IPR022998">
    <property type="entry name" value="ThiamineP_synth_TenI"/>
</dbReference>
<evidence type="ECO:0000256" key="8">
    <source>
        <dbReference type="ARBA" id="ARBA00047883"/>
    </source>
</evidence>
<feature type="binding site" evidence="9">
    <location>
        <position position="141"/>
    </location>
    <ligand>
        <name>4-amino-2-methyl-5-(diphosphooxymethyl)pyrimidine</name>
        <dbReference type="ChEBI" id="CHEBI:57841"/>
    </ligand>
</feature>
<dbReference type="PANTHER" id="PTHR20857:SF23">
    <property type="entry name" value="THIAMINE BIOSYNTHETIC BIFUNCTIONAL ENZYME"/>
    <property type="match status" value="1"/>
</dbReference>
<keyword evidence="4 9" id="KW-0460">Magnesium</keyword>
<dbReference type="InterPro" id="IPR013785">
    <property type="entry name" value="Aldolase_TIM"/>
</dbReference>
<evidence type="ECO:0000256" key="4">
    <source>
        <dbReference type="ARBA" id="ARBA00022842"/>
    </source>
</evidence>
<evidence type="ECO:0000256" key="2">
    <source>
        <dbReference type="ARBA" id="ARBA00022679"/>
    </source>
</evidence>
<dbReference type="PANTHER" id="PTHR20857">
    <property type="entry name" value="THIAMINE-PHOSPHATE PYROPHOSPHORYLASE"/>
    <property type="match status" value="1"/>
</dbReference>
<evidence type="ECO:0000256" key="5">
    <source>
        <dbReference type="ARBA" id="ARBA00022977"/>
    </source>
</evidence>
<evidence type="ECO:0000256" key="6">
    <source>
        <dbReference type="ARBA" id="ARBA00047334"/>
    </source>
</evidence>
<keyword evidence="2 9" id="KW-0808">Transferase</keyword>
<reference evidence="14" key="1">
    <citation type="journal article" date="2019" name="Int. J. Syst. Evol. Microbiol.">
        <title>The Global Catalogue of Microorganisms (GCM) 10K type strain sequencing project: providing services to taxonomists for standard genome sequencing and annotation.</title>
        <authorList>
            <consortium name="The Broad Institute Genomics Platform"/>
            <consortium name="The Broad Institute Genome Sequencing Center for Infectious Disease"/>
            <person name="Wu L."/>
            <person name="Ma J."/>
        </authorList>
    </citation>
    <scope>NUCLEOTIDE SEQUENCE [LARGE SCALE GENOMIC DNA]</scope>
    <source>
        <strain evidence="14">JCM 18050</strain>
    </source>
</reference>
<evidence type="ECO:0000256" key="3">
    <source>
        <dbReference type="ARBA" id="ARBA00022723"/>
    </source>
</evidence>
<comment type="similarity">
    <text evidence="9 10">Belongs to the thiamine-phosphate synthase family.</text>
</comment>
<feature type="binding site" evidence="9">
    <location>
        <position position="112"/>
    </location>
    <ligand>
        <name>4-amino-2-methyl-5-(diphosphooxymethyl)pyrimidine</name>
        <dbReference type="ChEBI" id="CHEBI:57841"/>
    </ligand>
</feature>
<comment type="cofactor">
    <cofactor evidence="9">
        <name>Mg(2+)</name>
        <dbReference type="ChEBI" id="CHEBI:18420"/>
    </cofactor>
    <text evidence="9">Binds 1 Mg(2+) ion per subunit.</text>
</comment>
<dbReference type="Gene3D" id="3.20.20.70">
    <property type="entry name" value="Aldolase class I"/>
    <property type="match status" value="1"/>
</dbReference>
<keyword evidence="3 9" id="KW-0479">Metal-binding</keyword>
<accession>A0ABP9NBQ8</accession>
<gene>
    <name evidence="9 13" type="primary">thiE</name>
    <name evidence="13" type="ORF">GCM10023211_22840</name>
</gene>
<proteinExistence type="inferred from homology"/>
<feature type="binding site" evidence="9">
    <location>
        <begin position="138"/>
        <end position="140"/>
    </location>
    <ligand>
        <name>2-[(2R,5Z)-2-carboxy-4-methylthiazol-5(2H)-ylidene]ethyl phosphate</name>
        <dbReference type="ChEBI" id="CHEBI:62899"/>
    </ligand>
</feature>
<feature type="binding site" evidence="9">
    <location>
        <position position="73"/>
    </location>
    <ligand>
        <name>4-amino-2-methyl-5-(diphosphooxymethyl)pyrimidine</name>
        <dbReference type="ChEBI" id="CHEBI:57841"/>
    </ligand>
</feature>
<comment type="pathway">
    <text evidence="1 9 11">Cofactor biosynthesis; thiamine diphosphate biosynthesis; thiamine phosphate from 4-amino-2-methyl-5-diphosphomethylpyrimidine and 4-methyl-5-(2-phosphoethyl)-thiazole: step 1/1.</text>
</comment>
<dbReference type="InterPro" id="IPR034291">
    <property type="entry name" value="TMP_synthase"/>
</dbReference>
<sequence>MKKQLNLSLYLVLDPTLCGGIEGLVNTTKIAVGNGVTAVQLRAEQMFHRRDWYLAALALKQLLMNTPVPLIINDQIDIALAVDADGVHVGQNDLPVHVVRRLIGPDKMIGLSVSNQQQLSDVVWPDINYLGIGPVFPTTSKKDAAPALGLAQFSQLIIQRKCPAVGIGGINLSNVKAVIQTGIDGIAVVSAICGQRDIKFATTELSHAIYQTRMLRS</sequence>
<feature type="binding site" evidence="9">
    <location>
        <position position="93"/>
    </location>
    <ligand>
        <name>Mg(2+)</name>
        <dbReference type="ChEBI" id="CHEBI:18420"/>
    </ligand>
</feature>
<dbReference type="Pfam" id="PF02581">
    <property type="entry name" value="TMP-TENI"/>
    <property type="match status" value="1"/>
</dbReference>
<evidence type="ECO:0000256" key="11">
    <source>
        <dbReference type="RuleBase" id="RU004253"/>
    </source>
</evidence>
<evidence type="ECO:0000259" key="12">
    <source>
        <dbReference type="Pfam" id="PF02581"/>
    </source>
</evidence>
<dbReference type="HAMAP" id="MF_00097">
    <property type="entry name" value="TMP_synthase"/>
    <property type="match status" value="1"/>
</dbReference>
<evidence type="ECO:0000313" key="14">
    <source>
        <dbReference type="Proteomes" id="UP001500171"/>
    </source>
</evidence>
<comment type="function">
    <text evidence="9">Condenses 4-methyl-5-(beta-hydroxyethyl)thiazole monophosphate (THZ-P) and 2-methyl-4-amino-5-hydroxymethyl pyrimidine pyrophosphate (HMP-PP) to form thiamine monophosphate (TMP).</text>
</comment>
<dbReference type="EMBL" id="BAABHY010000006">
    <property type="protein sequence ID" value="GAA5113948.1"/>
    <property type="molecule type" value="Genomic_DNA"/>
</dbReference>
<keyword evidence="5 9" id="KW-0784">Thiamine biosynthesis</keyword>
<comment type="caution">
    <text evidence="13">The sequence shown here is derived from an EMBL/GenBank/DDBJ whole genome shotgun (WGS) entry which is preliminary data.</text>
</comment>
<evidence type="ECO:0000313" key="13">
    <source>
        <dbReference type="EMBL" id="GAA5113948.1"/>
    </source>
</evidence>
<evidence type="ECO:0000256" key="7">
    <source>
        <dbReference type="ARBA" id="ARBA00047851"/>
    </source>
</evidence>
<evidence type="ECO:0000256" key="10">
    <source>
        <dbReference type="RuleBase" id="RU003826"/>
    </source>
</evidence>
<name>A0ABP9NBQ8_9GAMM</name>
<dbReference type="InterPro" id="IPR036206">
    <property type="entry name" value="ThiamineP_synth_sf"/>
</dbReference>
<feature type="binding site" evidence="9">
    <location>
        <position position="169"/>
    </location>
    <ligand>
        <name>2-[(2R,5Z)-2-carboxy-4-methylthiazol-5(2H)-ylidene]ethyl phosphate</name>
        <dbReference type="ChEBI" id="CHEBI:62899"/>
    </ligand>
</feature>
<dbReference type="CDD" id="cd00564">
    <property type="entry name" value="TMP_TenI"/>
    <property type="match status" value="1"/>
</dbReference>
<dbReference type="SUPFAM" id="SSF51391">
    <property type="entry name" value="Thiamin phosphate synthase"/>
    <property type="match status" value="1"/>
</dbReference>
<comment type="catalytic activity">
    <reaction evidence="7 9 10">
        <text>2-(2-carboxy-4-methylthiazol-5-yl)ethyl phosphate + 4-amino-2-methyl-5-(diphosphooxymethyl)pyrimidine + 2 H(+) = thiamine phosphate + CO2 + diphosphate</text>
        <dbReference type="Rhea" id="RHEA:47848"/>
        <dbReference type="ChEBI" id="CHEBI:15378"/>
        <dbReference type="ChEBI" id="CHEBI:16526"/>
        <dbReference type="ChEBI" id="CHEBI:33019"/>
        <dbReference type="ChEBI" id="CHEBI:37575"/>
        <dbReference type="ChEBI" id="CHEBI:57841"/>
        <dbReference type="ChEBI" id="CHEBI:62890"/>
        <dbReference type="EC" id="2.5.1.3"/>
    </reaction>
</comment>
<protein>
    <recommendedName>
        <fullName evidence="9">Thiamine-phosphate synthase</fullName>
        <shortName evidence="9">TP synthase</shortName>
        <shortName evidence="9">TPS</shortName>
        <ecNumber evidence="9">2.5.1.3</ecNumber>
    </recommendedName>
    <alternativeName>
        <fullName evidence="9">Thiamine-phosphate pyrophosphorylase</fullName>
        <shortName evidence="9">TMP pyrophosphorylase</shortName>
        <shortName evidence="9">TMP-PPase</shortName>
    </alternativeName>
</protein>
<feature type="binding site" evidence="9">
    <location>
        <position position="74"/>
    </location>
    <ligand>
        <name>Mg(2+)</name>
        <dbReference type="ChEBI" id="CHEBI:18420"/>
    </ligand>
</feature>
<feature type="binding site" evidence="9">
    <location>
        <begin position="189"/>
        <end position="190"/>
    </location>
    <ligand>
        <name>2-[(2R,5Z)-2-carboxy-4-methylthiazol-5(2H)-ylidene]ethyl phosphate</name>
        <dbReference type="ChEBI" id="CHEBI:62899"/>
    </ligand>
</feature>
<evidence type="ECO:0000256" key="9">
    <source>
        <dbReference type="HAMAP-Rule" id="MF_00097"/>
    </source>
</evidence>
<dbReference type="NCBIfam" id="TIGR00693">
    <property type="entry name" value="thiE"/>
    <property type="match status" value="1"/>
</dbReference>